<dbReference type="Proteomes" id="UP000032142">
    <property type="component" value="Unassembled WGS sequence"/>
</dbReference>
<sequence length="34" mass="3831">MVNPTSEMDQSASLEQFPASFSSRPFSSSFRVYL</sequence>
<evidence type="ECO:0000313" key="1">
    <source>
        <dbReference type="EMBL" id="KHG05953.1"/>
    </source>
</evidence>
<evidence type="ECO:0000313" key="2">
    <source>
        <dbReference type="Proteomes" id="UP000032142"/>
    </source>
</evidence>
<name>A0A0B0MV09_GOSAR</name>
<proteinExistence type="predicted"/>
<dbReference type="EMBL" id="JRRC01440581">
    <property type="protein sequence ID" value="KHG05953.1"/>
    <property type="molecule type" value="Genomic_DNA"/>
</dbReference>
<organism evidence="1 2">
    <name type="scientific">Gossypium arboreum</name>
    <name type="common">Tree cotton</name>
    <name type="synonym">Gossypium nanking</name>
    <dbReference type="NCBI Taxonomy" id="29729"/>
    <lineage>
        <taxon>Eukaryota</taxon>
        <taxon>Viridiplantae</taxon>
        <taxon>Streptophyta</taxon>
        <taxon>Embryophyta</taxon>
        <taxon>Tracheophyta</taxon>
        <taxon>Spermatophyta</taxon>
        <taxon>Magnoliopsida</taxon>
        <taxon>eudicotyledons</taxon>
        <taxon>Gunneridae</taxon>
        <taxon>Pentapetalae</taxon>
        <taxon>rosids</taxon>
        <taxon>malvids</taxon>
        <taxon>Malvales</taxon>
        <taxon>Malvaceae</taxon>
        <taxon>Malvoideae</taxon>
        <taxon>Gossypium</taxon>
    </lineage>
</organism>
<gene>
    <name evidence="1" type="ORF">F383_32795</name>
</gene>
<dbReference type="AlphaFoldDB" id="A0A0B0MV09"/>
<protein>
    <submittedName>
        <fullName evidence="1">Uncharacterized protein</fullName>
    </submittedName>
</protein>
<reference evidence="2" key="1">
    <citation type="submission" date="2014-09" db="EMBL/GenBank/DDBJ databases">
        <authorList>
            <person name="Mudge J."/>
            <person name="Ramaraj T."/>
            <person name="Lindquist I.E."/>
            <person name="Bharti A.K."/>
            <person name="Sundararajan A."/>
            <person name="Cameron C.T."/>
            <person name="Woodward J.E."/>
            <person name="May G.D."/>
            <person name="Brubaker C."/>
            <person name="Broadhvest J."/>
            <person name="Wilkins T.A."/>
        </authorList>
    </citation>
    <scope>NUCLEOTIDE SEQUENCE</scope>
    <source>
        <strain evidence="2">cv. AKA8401</strain>
    </source>
</reference>
<accession>A0A0B0MV09</accession>
<keyword evidence="2" id="KW-1185">Reference proteome</keyword>
<comment type="caution">
    <text evidence="1">The sequence shown here is derived from an EMBL/GenBank/DDBJ whole genome shotgun (WGS) entry which is preliminary data.</text>
</comment>